<dbReference type="GO" id="GO:0008168">
    <property type="term" value="F:methyltransferase activity"/>
    <property type="evidence" value="ECO:0007669"/>
    <property type="project" value="UniProtKB-KW"/>
</dbReference>
<feature type="compositionally biased region" description="Low complexity" evidence="1">
    <location>
        <begin position="342"/>
        <end position="370"/>
    </location>
</feature>
<feature type="compositionally biased region" description="Pro residues" evidence="1">
    <location>
        <begin position="291"/>
        <end position="303"/>
    </location>
</feature>
<protein>
    <submittedName>
        <fullName evidence="3">S-adenosyl-L-methionine-dependent methyltransferase</fullName>
    </submittedName>
</protein>
<dbReference type="PANTHER" id="PTHR43591">
    <property type="entry name" value="METHYLTRANSFERASE"/>
    <property type="match status" value="1"/>
</dbReference>
<dbReference type="Gene3D" id="3.40.50.150">
    <property type="entry name" value="Vaccinia Virus protein VP39"/>
    <property type="match status" value="1"/>
</dbReference>
<organism evidence="3 4">
    <name type="scientific">Lentinus tigrinus ALCF2SS1-6</name>
    <dbReference type="NCBI Taxonomy" id="1328759"/>
    <lineage>
        <taxon>Eukaryota</taxon>
        <taxon>Fungi</taxon>
        <taxon>Dikarya</taxon>
        <taxon>Basidiomycota</taxon>
        <taxon>Agaricomycotina</taxon>
        <taxon>Agaricomycetes</taxon>
        <taxon>Polyporales</taxon>
        <taxon>Polyporaceae</taxon>
        <taxon>Lentinus</taxon>
    </lineage>
</organism>
<dbReference type="InterPro" id="IPR029063">
    <property type="entry name" value="SAM-dependent_MTases_sf"/>
</dbReference>
<dbReference type="STRING" id="1328759.A0A5C2SRV4"/>
<dbReference type="Proteomes" id="UP000313359">
    <property type="component" value="Unassembled WGS sequence"/>
</dbReference>
<name>A0A5C2SRV4_9APHY</name>
<evidence type="ECO:0000313" key="3">
    <source>
        <dbReference type="EMBL" id="RPD66592.1"/>
    </source>
</evidence>
<dbReference type="InterPro" id="IPR041698">
    <property type="entry name" value="Methyltransf_25"/>
</dbReference>
<sequence>MTPDYPRRSLSSADTDSFSHPESSRKSHYGPRGRQFVNRHGSKVHAYEPAKAPWPLSYDKATLELEMMDTALTSAYKGVVSLVDHKGKEPSRCLDIGTGLGLWVAQSAKYWRNSTFVGFDLVDVQVPLSVLDPDEARRIEWVYGNILTGPLPFEDEEFDHVRITEVALGIPENKWSTVFEEVRRVMKPGATIEIIEEDAIFPVLPRWFTEPLHARTRWPSISLQDGSKLFSNPQVTPSPDIAHEYELLEILFNKVFDRRFVNTRPSSTLPAYFSAYFNHVISPPVLTVPMPPLPPVQPRPPPRSSQSSRNSQSIYDFYDAEAQGEMSLATFNGPVKRKKSSKSSSTKSARQSTSGSPTSPGTSAPATSSPLTRSHSEGAVGTARSSANGSSTSLHGGSHAADVPPVPPIPTTVTGSGAPMVTSSPTTGAKSARASMEVRSARSNSVSSMMSKRTAAIQDLAAVSTIIGERSQIEMFPIDALLIFDVHSLCLHLRRSLGVVLAIREAMWEELQSLVTSARSDVDLDKYGFYVHEDTMESMRAKYVQLLDQYKSDMHVRMSLWSSLVRFGWDYPQRDPMSKAEEMEELRLREDIVVARRQAGAENEREPPCRAVRVLVGAKG</sequence>
<feature type="compositionally biased region" description="Polar residues" evidence="1">
    <location>
        <begin position="383"/>
        <end position="395"/>
    </location>
</feature>
<evidence type="ECO:0000256" key="1">
    <source>
        <dbReference type="SAM" id="MobiDB-lite"/>
    </source>
</evidence>
<keyword evidence="3" id="KW-0489">Methyltransferase</keyword>
<dbReference type="CDD" id="cd02440">
    <property type="entry name" value="AdoMet_MTases"/>
    <property type="match status" value="1"/>
</dbReference>
<evidence type="ECO:0000313" key="4">
    <source>
        <dbReference type="Proteomes" id="UP000313359"/>
    </source>
</evidence>
<dbReference type="SUPFAM" id="SSF53335">
    <property type="entry name" value="S-adenosyl-L-methionine-dependent methyltransferases"/>
    <property type="match status" value="1"/>
</dbReference>
<dbReference type="EMBL" id="ML122251">
    <property type="protein sequence ID" value="RPD66592.1"/>
    <property type="molecule type" value="Genomic_DNA"/>
</dbReference>
<evidence type="ECO:0000259" key="2">
    <source>
        <dbReference type="Pfam" id="PF13649"/>
    </source>
</evidence>
<feature type="domain" description="Methyltransferase" evidence="2">
    <location>
        <begin position="94"/>
        <end position="189"/>
    </location>
</feature>
<proteinExistence type="predicted"/>
<dbReference type="OrthoDB" id="2013972at2759"/>
<dbReference type="Pfam" id="PF13649">
    <property type="entry name" value="Methyltransf_25"/>
    <property type="match status" value="1"/>
</dbReference>
<feature type="region of interest" description="Disordered" evidence="1">
    <location>
        <begin position="1"/>
        <end position="33"/>
    </location>
</feature>
<keyword evidence="3" id="KW-0808">Transferase</keyword>
<reference evidence="3" key="1">
    <citation type="journal article" date="2018" name="Genome Biol. Evol.">
        <title>Genomics and development of Lentinus tigrinus, a white-rot wood-decaying mushroom with dimorphic fruiting bodies.</title>
        <authorList>
            <person name="Wu B."/>
            <person name="Xu Z."/>
            <person name="Knudson A."/>
            <person name="Carlson A."/>
            <person name="Chen N."/>
            <person name="Kovaka S."/>
            <person name="LaButti K."/>
            <person name="Lipzen A."/>
            <person name="Pennachio C."/>
            <person name="Riley R."/>
            <person name="Schakwitz W."/>
            <person name="Umezawa K."/>
            <person name="Ohm R.A."/>
            <person name="Grigoriev I.V."/>
            <person name="Nagy L.G."/>
            <person name="Gibbons J."/>
            <person name="Hibbett D."/>
        </authorList>
    </citation>
    <scope>NUCLEOTIDE SEQUENCE [LARGE SCALE GENOMIC DNA]</scope>
    <source>
        <strain evidence="3">ALCF2SS1-6</strain>
    </source>
</reference>
<accession>A0A5C2SRV4</accession>
<dbReference type="AlphaFoldDB" id="A0A5C2SRV4"/>
<feature type="region of interest" description="Disordered" evidence="1">
    <location>
        <begin position="291"/>
        <end position="311"/>
    </location>
</feature>
<dbReference type="GO" id="GO:0032259">
    <property type="term" value="P:methylation"/>
    <property type="evidence" value="ECO:0007669"/>
    <property type="project" value="UniProtKB-KW"/>
</dbReference>
<gene>
    <name evidence="3" type="ORF">L227DRAFT_570463</name>
</gene>
<feature type="region of interest" description="Disordered" evidence="1">
    <location>
        <begin position="328"/>
        <end position="447"/>
    </location>
</feature>
<keyword evidence="4" id="KW-1185">Reference proteome</keyword>